<dbReference type="PANTHER" id="PTHR14389">
    <property type="entry name" value="SI:CH1073-475A24.1"/>
    <property type="match status" value="1"/>
</dbReference>
<dbReference type="EC" id="3.4.21.-" evidence="6"/>
<evidence type="ECO:0000256" key="5">
    <source>
        <dbReference type="ARBA" id="ARBA00022825"/>
    </source>
</evidence>
<dbReference type="Proteomes" id="UP001165366">
    <property type="component" value="Unassembled WGS sequence"/>
</dbReference>
<keyword evidence="2 6" id="KW-0645">Protease</keyword>
<evidence type="ECO:0000256" key="3">
    <source>
        <dbReference type="ARBA" id="ARBA00022729"/>
    </source>
</evidence>
<feature type="region of interest" description="Disordered" evidence="7">
    <location>
        <begin position="614"/>
        <end position="643"/>
    </location>
</feature>
<keyword evidence="3" id="KW-0732">Signal</keyword>
<dbReference type="RefSeq" id="WP_237855993.1">
    <property type="nucleotide sequence ID" value="NZ_JAKLWS010000036.1"/>
</dbReference>
<evidence type="ECO:0000256" key="4">
    <source>
        <dbReference type="ARBA" id="ARBA00022801"/>
    </source>
</evidence>
<comment type="similarity">
    <text evidence="1 6">Belongs to the peptidase S1B family.</text>
</comment>
<dbReference type="SUPFAM" id="SSF52266">
    <property type="entry name" value="SGNH hydrolase"/>
    <property type="match status" value="1"/>
</dbReference>
<gene>
    <name evidence="8" type="ORF">L6773_18455</name>
</gene>
<dbReference type="SUPFAM" id="SSF50494">
    <property type="entry name" value="Trypsin-like serine proteases"/>
    <property type="match status" value="1"/>
</dbReference>
<protein>
    <recommendedName>
        <fullName evidence="6">Serine protease</fullName>
        <ecNumber evidence="6">3.4.21.-</ecNumber>
    </recommendedName>
</protein>
<organism evidence="8 9">
    <name type="scientific">Rhodohalobacter sulfatireducens</name>
    <dbReference type="NCBI Taxonomy" id="2911366"/>
    <lineage>
        <taxon>Bacteria</taxon>
        <taxon>Pseudomonadati</taxon>
        <taxon>Balneolota</taxon>
        <taxon>Balneolia</taxon>
        <taxon>Balneolales</taxon>
        <taxon>Balneolaceae</taxon>
        <taxon>Rhodohalobacter</taxon>
    </lineage>
</organism>
<dbReference type="EMBL" id="JAKLWS010000036">
    <property type="protein sequence ID" value="MCG2590563.1"/>
    <property type="molecule type" value="Genomic_DNA"/>
</dbReference>
<evidence type="ECO:0000313" key="9">
    <source>
        <dbReference type="Proteomes" id="UP001165366"/>
    </source>
</evidence>
<evidence type="ECO:0000313" key="8">
    <source>
        <dbReference type="EMBL" id="MCG2590563.1"/>
    </source>
</evidence>
<keyword evidence="4 6" id="KW-0378">Hydrolase</keyword>
<accession>A0ABS9KI89</accession>
<name>A0ABS9KI89_9BACT</name>
<dbReference type="PANTHER" id="PTHR14389:SF3">
    <property type="entry name" value="PROTEIN FAM111A-LIKE"/>
    <property type="match status" value="1"/>
</dbReference>
<keyword evidence="9" id="KW-1185">Reference proteome</keyword>
<evidence type="ECO:0000256" key="6">
    <source>
        <dbReference type="RuleBase" id="RU004296"/>
    </source>
</evidence>
<sequence>MAAKTITQQELINKVLDIDISDEELAKYFVIDEDASEAFAPKVVPNPEMVEDNGLEGAFLLNAFNGLARARRNRKYRRRIKKWTGVKIVAEGDSWFQYPLLLKDTIDQLIDLDKFQYAIYGLSEAGDLLSNIVKEDEITEAIEKENPDVFLISGGGNDMVGDNRMATLVHEFDANRLPKNYPNDKFDLFLRELETLYRGLFTRLLADRPHLKILCHGYDNAIPQDGKWLGKPLKKRNISDKDLQREIVAVMIGRFNERLKEISDDFPGSVYHVDCQKIVGPKSNWQDELHPKNEGYLKVAKKFDEVIKLALAEDAPSVAIPLRAIAPDAPETKGKVPVTLPKLSKLDNQDFLNLVVKRAEAVMGKEVAVPKTRYERKQLEKDISEHFEKIHKEINFLPSSFLEKGVIRSKSVCRITTDSHYGSGFLIGSRNFIMTNNHVIPDTQTAESSQAEFDYDEDDILYAVSLEPDRFFITNKDLDFTIVACNPDPLPADIKAIELLRDPDTITRGERANIIQHPQGRKKEISLHDNKVNYVYDVSIRYTADTEGGSSGSPVFNNEWNLVALHHAGWSEADGSATNEGMRMKAIVDFLLTENDNESSAMLESLVQHITDAKHVSDSHGRTRHTPSPSTPTNMKRGKGNSVTLNLNGDVNQITINFD</sequence>
<dbReference type="PRINTS" id="PR00839">
    <property type="entry name" value="V8PROTEASE"/>
</dbReference>
<dbReference type="Gene3D" id="3.40.50.1110">
    <property type="entry name" value="SGNH hydrolase"/>
    <property type="match status" value="1"/>
</dbReference>
<reference evidence="8" key="1">
    <citation type="submission" date="2022-01" db="EMBL/GenBank/DDBJ databases">
        <authorList>
            <person name="Wang Y."/>
        </authorList>
    </citation>
    <scope>NUCLEOTIDE SEQUENCE</scope>
    <source>
        <strain evidence="8">WB101</strain>
    </source>
</reference>
<dbReference type="InterPro" id="IPR009003">
    <property type="entry name" value="Peptidase_S1_PA"/>
</dbReference>
<evidence type="ECO:0000256" key="2">
    <source>
        <dbReference type="ARBA" id="ARBA00022670"/>
    </source>
</evidence>
<evidence type="ECO:0000256" key="1">
    <source>
        <dbReference type="ARBA" id="ARBA00008764"/>
    </source>
</evidence>
<dbReference type="InterPro" id="IPR036514">
    <property type="entry name" value="SGNH_hydro_sf"/>
</dbReference>
<evidence type="ECO:0000256" key="7">
    <source>
        <dbReference type="SAM" id="MobiDB-lite"/>
    </source>
</evidence>
<dbReference type="InterPro" id="IPR043504">
    <property type="entry name" value="Peptidase_S1_PA_chymotrypsin"/>
</dbReference>
<proteinExistence type="inferred from homology"/>
<keyword evidence="5 6" id="KW-0720">Serine protease</keyword>
<reference evidence="8" key="2">
    <citation type="submission" date="2024-05" db="EMBL/GenBank/DDBJ databases">
        <title>Rhodohalobacter halophilus gen. nov., sp. nov., a moderately halophilic member of the family Balneolaceae.</title>
        <authorList>
            <person name="Xia J."/>
        </authorList>
    </citation>
    <scope>NUCLEOTIDE SEQUENCE</scope>
    <source>
        <strain evidence="8">WB101</strain>
    </source>
</reference>
<dbReference type="InterPro" id="IPR008256">
    <property type="entry name" value="Peptidase_S1B"/>
</dbReference>
<dbReference type="Pfam" id="PF13365">
    <property type="entry name" value="Trypsin_2"/>
    <property type="match status" value="1"/>
</dbReference>
<comment type="caution">
    <text evidence="8">The sequence shown here is derived from an EMBL/GenBank/DDBJ whole genome shotgun (WGS) entry which is preliminary data.</text>
</comment>
<dbReference type="Gene3D" id="2.40.10.10">
    <property type="entry name" value="Trypsin-like serine proteases"/>
    <property type="match status" value="2"/>
</dbReference>